<feature type="signal peptide" evidence="3">
    <location>
        <begin position="1"/>
        <end position="18"/>
    </location>
</feature>
<proteinExistence type="inferred from homology"/>
<evidence type="ECO:0000256" key="2">
    <source>
        <dbReference type="SAM" id="MobiDB-lite"/>
    </source>
</evidence>
<organism evidence="4 5">
    <name type="scientific">Flintibacter hominis</name>
    <dbReference type="NCBI Taxonomy" id="2763048"/>
    <lineage>
        <taxon>Bacteria</taxon>
        <taxon>Bacillati</taxon>
        <taxon>Bacillota</taxon>
        <taxon>Clostridia</taxon>
        <taxon>Eubacteriales</taxon>
        <taxon>Flintibacter</taxon>
    </lineage>
</organism>
<sequence>MKKLFSLILTGTMVLSMAACSDSSSKTSQSSASGQSSQSSFSASQPSEFTYPAGDINWELAGNAGSGPDTLMRALITELEPAMGKTIVPVNNLWNTALENMLAAEPDGLTVSNIPTPNAFKRDLDPANEDDPSWRDLALVCNIVTYPNLIGVRPDDERFADVNDLNDFIDWCKSNPDESLLVAVKSNKGADDIALYKLQNETGLTNEQLIHLNASSASENMASFLGGHVDVLMSNTPEALSVYNDGNLKILAVFDEERSEFFPDAPTAKEQGIDVVNGVSLGVVMNPECDKEIINALADYIVNATEDPEFQKTLKSLGFTLNVKPTDEYTKMMVEEEAQLKEIAPLLGWA</sequence>
<dbReference type="Gene3D" id="3.40.190.150">
    <property type="entry name" value="Bordetella uptake gene, domain 1"/>
    <property type="match status" value="1"/>
</dbReference>
<comment type="caution">
    <text evidence="4">The sequence shown here is derived from an EMBL/GenBank/DDBJ whole genome shotgun (WGS) entry which is preliminary data.</text>
</comment>
<dbReference type="PANTHER" id="PTHR42928:SF5">
    <property type="entry name" value="BLR1237 PROTEIN"/>
    <property type="match status" value="1"/>
</dbReference>
<dbReference type="InterPro" id="IPR005064">
    <property type="entry name" value="BUG"/>
</dbReference>
<keyword evidence="3" id="KW-0732">Signal</keyword>
<dbReference type="Pfam" id="PF03401">
    <property type="entry name" value="TctC"/>
    <property type="match status" value="1"/>
</dbReference>
<feature type="chain" id="PRO_5035174745" evidence="3">
    <location>
        <begin position="19"/>
        <end position="350"/>
    </location>
</feature>
<dbReference type="EMBL" id="JACOPO010000001">
    <property type="protein sequence ID" value="MBC5721796.1"/>
    <property type="molecule type" value="Genomic_DNA"/>
</dbReference>
<evidence type="ECO:0000313" key="4">
    <source>
        <dbReference type="EMBL" id="MBC5721796.1"/>
    </source>
</evidence>
<dbReference type="PROSITE" id="PS51257">
    <property type="entry name" value="PROKAR_LIPOPROTEIN"/>
    <property type="match status" value="1"/>
</dbReference>
<protein>
    <submittedName>
        <fullName evidence="4">Tripartite tricarboxylate transporter substrate binding protein</fullName>
    </submittedName>
</protein>
<dbReference type="SUPFAM" id="SSF53850">
    <property type="entry name" value="Periplasmic binding protein-like II"/>
    <property type="match status" value="1"/>
</dbReference>
<dbReference type="InterPro" id="IPR042100">
    <property type="entry name" value="Bug_dom1"/>
</dbReference>
<comment type="similarity">
    <text evidence="1">Belongs to the UPF0065 (bug) family.</text>
</comment>
<reference evidence="4" key="1">
    <citation type="submission" date="2020-08" db="EMBL/GenBank/DDBJ databases">
        <title>Genome public.</title>
        <authorList>
            <person name="Liu C."/>
            <person name="Sun Q."/>
        </authorList>
    </citation>
    <scope>NUCLEOTIDE SEQUENCE</scope>
    <source>
        <strain evidence="4">NSJ-23</strain>
    </source>
</reference>
<dbReference type="Gene3D" id="3.40.190.10">
    <property type="entry name" value="Periplasmic binding protein-like II"/>
    <property type="match status" value="1"/>
</dbReference>
<dbReference type="RefSeq" id="WP_186852128.1">
    <property type="nucleotide sequence ID" value="NZ_JACOPO010000001.1"/>
</dbReference>
<feature type="region of interest" description="Disordered" evidence="2">
    <location>
        <begin position="24"/>
        <end position="46"/>
    </location>
</feature>
<evidence type="ECO:0000256" key="1">
    <source>
        <dbReference type="ARBA" id="ARBA00006987"/>
    </source>
</evidence>
<keyword evidence="5" id="KW-1185">Reference proteome</keyword>
<dbReference type="PANTHER" id="PTHR42928">
    <property type="entry name" value="TRICARBOXYLATE-BINDING PROTEIN"/>
    <property type="match status" value="1"/>
</dbReference>
<dbReference type="Proteomes" id="UP000628736">
    <property type="component" value="Unassembled WGS sequence"/>
</dbReference>
<accession>A0A8J6J6Z9</accession>
<evidence type="ECO:0000313" key="5">
    <source>
        <dbReference type="Proteomes" id="UP000628736"/>
    </source>
</evidence>
<dbReference type="CDD" id="cd07012">
    <property type="entry name" value="PBP2_Bug_TTT"/>
    <property type="match status" value="1"/>
</dbReference>
<gene>
    <name evidence="4" type="ORF">H8S11_03045</name>
</gene>
<dbReference type="AlphaFoldDB" id="A0A8J6J6Z9"/>
<name>A0A8J6J6Z9_9FIRM</name>
<evidence type="ECO:0000256" key="3">
    <source>
        <dbReference type="SAM" id="SignalP"/>
    </source>
</evidence>